<organism evidence="3 4">
    <name type="scientific">Candidatus Scalindua rubra</name>
    <dbReference type="NCBI Taxonomy" id="1872076"/>
    <lineage>
        <taxon>Bacteria</taxon>
        <taxon>Pseudomonadati</taxon>
        <taxon>Planctomycetota</taxon>
        <taxon>Candidatus Brocadiia</taxon>
        <taxon>Candidatus Brocadiales</taxon>
        <taxon>Candidatus Scalinduaceae</taxon>
        <taxon>Candidatus Scalindua</taxon>
    </lineage>
</organism>
<dbReference type="SUPFAM" id="SSF51735">
    <property type="entry name" value="NAD(P)-binding Rossmann-fold domains"/>
    <property type="match status" value="1"/>
</dbReference>
<evidence type="ECO:0000259" key="2">
    <source>
        <dbReference type="Pfam" id="PF22725"/>
    </source>
</evidence>
<reference evidence="3 4" key="1">
    <citation type="submission" date="2016-07" db="EMBL/GenBank/DDBJ databases">
        <title>Draft genome of Scalindua rubra, obtained from a brine-seawater interface in the Red Sea, sheds light on salt adaptation in anammox bacteria.</title>
        <authorList>
            <person name="Speth D.R."/>
            <person name="Lagkouvardos I."/>
            <person name="Wang Y."/>
            <person name="Qian P.-Y."/>
            <person name="Dutilh B.E."/>
            <person name="Jetten M.S."/>
        </authorList>
    </citation>
    <scope>NUCLEOTIDE SEQUENCE [LARGE SCALE GENOMIC DNA]</scope>
    <source>
        <strain evidence="3">BSI-1</strain>
    </source>
</reference>
<dbReference type="Proteomes" id="UP000094056">
    <property type="component" value="Unassembled WGS sequence"/>
</dbReference>
<dbReference type="Gene3D" id="3.40.50.720">
    <property type="entry name" value="NAD(P)-binding Rossmann-like Domain"/>
    <property type="match status" value="1"/>
</dbReference>
<dbReference type="GO" id="GO:0000166">
    <property type="term" value="F:nucleotide binding"/>
    <property type="evidence" value="ECO:0007669"/>
    <property type="project" value="InterPro"/>
</dbReference>
<feature type="domain" description="GFO/IDH/MocA-like oxidoreductase" evidence="2">
    <location>
        <begin position="128"/>
        <end position="202"/>
    </location>
</feature>
<dbReference type="InterPro" id="IPR055170">
    <property type="entry name" value="GFO_IDH_MocA-like_dom"/>
</dbReference>
<dbReference type="Gene3D" id="3.30.360.10">
    <property type="entry name" value="Dihydrodipicolinate Reductase, domain 2"/>
    <property type="match status" value="1"/>
</dbReference>
<dbReference type="AlphaFoldDB" id="A0A1E3X2T8"/>
<dbReference type="InterPro" id="IPR051450">
    <property type="entry name" value="Gfo/Idh/MocA_Oxidoreductases"/>
</dbReference>
<feature type="non-terminal residue" evidence="3">
    <location>
        <position position="224"/>
    </location>
</feature>
<dbReference type="SUPFAM" id="SSF55347">
    <property type="entry name" value="Glyceraldehyde-3-phosphate dehydrogenase-like, C-terminal domain"/>
    <property type="match status" value="1"/>
</dbReference>
<sequence>MKKIAIIGCGNMARVHIPYILKIKDVQLIAVCDKNEIRAKELAQHYDIHHYTQMDQMLENTNPDVVHILTPPQSHTEIAIQCLDSGCNVFVEKPLCLTLEEVDAIYTAAQSNDRIVGIDHNNLWSPLVQKALQVVQSGQIGRLINIQYVMGDDYLEVLKEGYGRWALDLRGGVFADLIPHPLYLNRAFIPELKVHSVKAIGSDIKKLRELWVDFISNDVHLNLW</sequence>
<dbReference type="PANTHER" id="PTHR43377:SF2">
    <property type="entry name" value="BINDING ROSSMANN FOLD OXIDOREDUCTASE, PUTATIVE (AFU_ORTHOLOGUE AFUA_4G00560)-RELATED"/>
    <property type="match status" value="1"/>
</dbReference>
<dbReference type="InterPro" id="IPR000683">
    <property type="entry name" value="Gfo/Idh/MocA-like_OxRdtase_N"/>
</dbReference>
<accession>A0A1E3X2T8</accession>
<dbReference type="EMBL" id="MAYW01000319">
    <property type="protein sequence ID" value="ODS29956.1"/>
    <property type="molecule type" value="Genomic_DNA"/>
</dbReference>
<dbReference type="InterPro" id="IPR036291">
    <property type="entry name" value="NAD(P)-bd_dom_sf"/>
</dbReference>
<proteinExistence type="predicted"/>
<comment type="caution">
    <text evidence="3">The sequence shown here is derived from an EMBL/GenBank/DDBJ whole genome shotgun (WGS) entry which is preliminary data.</text>
</comment>
<evidence type="ECO:0000259" key="1">
    <source>
        <dbReference type="Pfam" id="PF01408"/>
    </source>
</evidence>
<protein>
    <submittedName>
        <fullName evidence="3">Dehydrogenase</fullName>
    </submittedName>
</protein>
<evidence type="ECO:0000313" key="4">
    <source>
        <dbReference type="Proteomes" id="UP000094056"/>
    </source>
</evidence>
<dbReference type="Pfam" id="PF22725">
    <property type="entry name" value="GFO_IDH_MocA_C3"/>
    <property type="match status" value="1"/>
</dbReference>
<gene>
    <name evidence="3" type="ORF">SCARUB_04938</name>
</gene>
<dbReference type="PANTHER" id="PTHR43377">
    <property type="entry name" value="BILIVERDIN REDUCTASE A"/>
    <property type="match status" value="1"/>
</dbReference>
<feature type="domain" description="Gfo/Idh/MocA-like oxidoreductase N-terminal" evidence="1">
    <location>
        <begin position="3"/>
        <end position="120"/>
    </location>
</feature>
<name>A0A1E3X2T8_9BACT</name>
<dbReference type="Pfam" id="PF01408">
    <property type="entry name" value="GFO_IDH_MocA"/>
    <property type="match status" value="1"/>
</dbReference>
<evidence type="ECO:0000313" key="3">
    <source>
        <dbReference type="EMBL" id="ODS29956.1"/>
    </source>
</evidence>